<dbReference type="OrthoDB" id="9790815at2"/>
<accession>A0A1I0MS97</accession>
<evidence type="ECO:0000313" key="2">
    <source>
        <dbReference type="EMBL" id="SEV90886.1"/>
    </source>
</evidence>
<proteinExistence type="inferred from homology"/>
<reference evidence="2 3" key="1">
    <citation type="submission" date="2016-10" db="EMBL/GenBank/DDBJ databases">
        <authorList>
            <person name="de Groot N.N."/>
        </authorList>
    </citation>
    <scope>NUCLEOTIDE SEQUENCE [LARGE SCALE GENOMIC DNA]</scope>
    <source>
        <strain evidence="2 3">DSM 9179</strain>
    </source>
</reference>
<dbReference type="EMBL" id="FOJI01000002">
    <property type="protein sequence ID" value="SEV90886.1"/>
    <property type="molecule type" value="Genomic_DNA"/>
</dbReference>
<evidence type="ECO:0000256" key="1">
    <source>
        <dbReference type="ARBA" id="ARBA00005564"/>
    </source>
</evidence>
<dbReference type="SUPFAM" id="SSF51004">
    <property type="entry name" value="C-terminal (heme d1) domain of cytochrome cd1-nitrite reductase"/>
    <property type="match status" value="1"/>
</dbReference>
<keyword evidence="3" id="KW-1185">Reference proteome</keyword>
<dbReference type="Pfam" id="PF10282">
    <property type="entry name" value="Lactonase"/>
    <property type="match status" value="1"/>
</dbReference>
<sequence>MNGKYVAYVGSYTREKSNGIHIYDMDVEIGRIVERKEIKINNPSYIVLSSNQKYLYSIADEGVVAYSILPDGDLELMNMKPINGMRGCHLSVTKDNKFLFVSGYHDGKVTVMSLTSSGSIDMVVDEVFHQGFGSIAERNFTPHVSCCVLTPDEELLCVCDKGIDQIKLYEFNKETGKLKLYDIIRSQLESAPKEIIFSQDGRFAYVVCELKNYINVYSYNKNDDKEKFEFIQNIFTLRRDHRVNSAAANIILSHDGKNLLCSNAGDNTVTMYKVDQETGKLSTVSSLPLSGDYPKFLQLFPDDKHFLSMNHNAGTITDFTVHWDRGLIVMNGPEVKISQPNNMVIKKLK</sequence>
<name>A0A1I0MS97_9FIRM</name>
<gene>
    <name evidence="2" type="ORF">SAMN05421659_10262</name>
</gene>
<dbReference type="GO" id="GO:0017057">
    <property type="term" value="F:6-phosphogluconolactonase activity"/>
    <property type="evidence" value="ECO:0007669"/>
    <property type="project" value="TreeGrafter"/>
</dbReference>
<dbReference type="InterPro" id="IPR015943">
    <property type="entry name" value="WD40/YVTN_repeat-like_dom_sf"/>
</dbReference>
<evidence type="ECO:0000313" key="3">
    <source>
        <dbReference type="Proteomes" id="UP000199701"/>
    </source>
</evidence>
<protein>
    <submittedName>
        <fullName evidence="2">6-phosphogluconolactonase</fullName>
    </submittedName>
</protein>
<dbReference type="InterPro" id="IPR019405">
    <property type="entry name" value="Lactonase_7-beta_prop"/>
</dbReference>
<dbReference type="InterPro" id="IPR050282">
    <property type="entry name" value="Cycloisomerase_2"/>
</dbReference>
<dbReference type="Proteomes" id="UP000199701">
    <property type="component" value="Unassembled WGS sequence"/>
</dbReference>
<dbReference type="InterPro" id="IPR011048">
    <property type="entry name" value="Haem_d1_sf"/>
</dbReference>
<comment type="similarity">
    <text evidence="1">Belongs to the cycloisomerase 2 family.</text>
</comment>
<dbReference type="PANTHER" id="PTHR30344:SF1">
    <property type="entry name" value="6-PHOSPHOGLUCONOLACTONASE"/>
    <property type="match status" value="1"/>
</dbReference>
<dbReference type="AlphaFoldDB" id="A0A1I0MS97"/>
<organism evidence="2 3">
    <name type="scientific">[Clostridium] fimetarium</name>
    <dbReference type="NCBI Taxonomy" id="99656"/>
    <lineage>
        <taxon>Bacteria</taxon>
        <taxon>Bacillati</taxon>
        <taxon>Bacillota</taxon>
        <taxon>Clostridia</taxon>
        <taxon>Lachnospirales</taxon>
        <taxon>Lachnospiraceae</taxon>
    </lineage>
</organism>
<dbReference type="Gene3D" id="2.130.10.10">
    <property type="entry name" value="YVTN repeat-like/Quinoprotein amine dehydrogenase"/>
    <property type="match status" value="1"/>
</dbReference>
<dbReference type="STRING" id="99656.SAMN05421659_10262"/>
<dbReference type="PANTHER" id="PTHR30344">
    <property type="entry name" value="6-PHOSPHOGLUCONOLACTONASE-RELATED"/>
    <property type="match status" value="1"/>
</dbReference>
<dbReference type="RefSeq" id="WP_092450360.1">
    <property type="nucleotide sequence ID" value="NZ_FOJI01000002.1"/>
</dbReference>